<name>A0ABP3N3X1_SACER</name>
<evidence type="ECO:0000256" key="1">
    <source>
        <dbReference type="ARBA" id="ARBA00004651"/>
    </source>
</evidence>
<feature type="transmembrane region" description="Helical" evidence="7">
    <location>
        <begin position="306"/>
        <end position="326"/>
    </location>
</feature>
<feature type="transmembrane region" description="Helical" evidence="7">
    <location>
        <begin position="57"/>
        <end position="74"/>
    </location>
</feature>
<dbReference type="EMBL" id="BAAAGS010000021">
    <property type="protein sequence ID" value="GAA0532743.1"/>
    <property type="molecule type" value="Genomic_DNA"/>
</dbReference>
<feature type="domain" description="Major facilitator superfamily (MFS) profile" evidence="8">
    <location>
        <begin position="20"/>
        <end position="507"/>
    </location>
</feature>
<feature type="transmembrane region" description="Helical" evidence="7">
    <location>
        <begin position="144"/>
        <end position="166"/>
    </location>
</feature>
<feature type="transmembrane region" description="Helical" evidence="7">
    <location>
        <begin position="410"/>
        <end position="427"/>
    </location>
</feature>
<keyword evidence="5 7" id="KW-1133">Transmembrane helix</keyword>
<protein>
    <submittedName>
        <fullName evidence="9">MFS transporter</fullName>
    </submittedName>
</protein>
<dbReference type="CDD" id="cd17321">
    <property type="entry name" value="MFS_MMR_MDR_like"/>
    <property type="match status" value="1"/>
</dbReference>
<evidence type="ECO:0000256" key="2">
    <source>
        <dbReference type="ARBA" id="ARBA00022448"/>
    </source>
</evidence>
<comment type="subcellular location">
    <subcellularLocation>
        <location evidence="1">Cell membrane</location>
        <topology evidence="1">Multi-pass membrane protein</topology>
    </subcellularLocation>
</comment>
<gene>
    <name evidence="9" type="ORF">GCM10009533_34820</name>
</gene>
<keyword evidence="2" id="KW-0813">Transport</keyword>
<evidence type="ECO:0000259" key="8">
    <source>
        <dbReference type="PROSITE" id="PS50850"/>
    </source>
</evidence>
<dbReference type="SUPFAM" id="SSF103473">
    <property type="entry name" value="MFS general substrate transporter"/>
    <property type="match status" value="1"/>
</dbReference>
<feature type="transmembrane region" description="Helical" evidence="7">
    <location>
        <begin position="273"/>
        <end position="294"/>
    </location>
</feature>
<dbReference type="Pfam" id="PF07690">
    <property type="entry name" value="MFS_1"/>
    <property type="match status" value="1"/>
</dbReference>
<organism evidence="9 10">
    <name type="scientific">Saccharopolyspora erythraea</name>
    <name type="common">Streptomyces erythraeus</name>
    <dbReference type="NCBI Taxonomy" id="1836"/>
    <lineage>
        <taxon>Bacteria</taxon>
        <taxon>Bacillati</taxon>
        <taxon>Actinomycetota</taxon>
        <taxon>Actinomycetes</taxon>
        <taxon>Pseudonocardiales</taxon>
        <taxon>Pseudonocardiaceae</taxon>
        <taxon>Saccharopolyspora</taxon>
    </lineage>
</organism>
<keyword evidence="10" id="KW-1185">Reference proteome</keyword>
<reference evidence="10" key="1">
    <citation type="journal article" date="2019" name="Int. J. Syst. Evol. Microbiol.">
        <title>The Global Catalogue of Microorganisms (GCM) 10K type strain sequencing project: providing services to taxonomists for standard genome sequencing and annotation.</title>
        <authorList>
            <consortium name="The Broad Institute Genomics Platform"/>
            <consortium name="The Broad Institute Genome Sequencing Center for Infectious Disease"/>
            <person name="Wu L."/>
            <person name="Ma J."/>
        </authorList>
    </citation>
    <scope>NUCLEOTIDE SEQUENCE [LARGE SCALE GENOMIC DNA]</scope>
    <source>
        <strain evidence="10">JCM 10303</strain>
    </source>
</reference>
<feature type="transmembrane region" description="Helical" evidence="7">
    <location>
        <begin position="363"/>
        <end position="389"/>
    </location>
</feature>
<dbReference type="RefSeq" id="WP_009949523.1">
    <property type="nucleotide sequence ID" value="NZ_BAAAGS010000021.1"/>
</dbReference>
<feature type="transmembrane region" description="Helical" evidence="7">
    <location>
        <begin position="21"/>
        <end position="45"/>
    </location>
</feature>
<dbReference type="PANTHER" id="PTHR42718">
    <property type="entry name" value="MAJOR FACILITATOR SUPERFAMILY MULTIDRUG TRANSPORTER MFSC"/>
    <property type="match status" value="1"/>
</dbReference>
<feature type="transmembrane region" description="Helical" evidence="7">
    <location>
        <begin position="338"/>
        <end position="357"/>
    </location>
</feature>
<evidence type="ECO:0000256" key="3">
    <source>
        <dbReference type="ARBA" id="ARBA00022475"/>
    </source>
</evidence>
<dbReference type="InterPro" id="IPR020846">
    <property type="entry name" value="MFS_dom"/>
</dbReference>
<dbReference type="Proteomes" id="UP001500729">
    <property type="component" value="Unassembled WGS sequence"/>
</dbReference>
<comment type="caution">
    <text evidence="9">The sequence shown here is derived from an EMBL/GenBank/DDBJ whole genome shotgun (WGS) entry which is preliminary data.</text>
</comment>
<dbReference type="Gene3D" id="1.20.1720.10">
    <property type="entry name" value="Multidrug resistance protein D"/>
    <property type="match status" value="1"/>
</dbReference>
<proteinExistence type="predicted"/>
<keyword evidence="6 7" id="KW-0472">Membrane</keyword>
<evidence type="ECO:0000313" key="9">
    <source>
        <dbReference type="EMBL" id="GAA0532743.1"/>
    </source>
</evidence>
<keyword evidence="3" id="KW-1003">Cell membrane</keyword>
<feature type="transmembrane region" description="Helical" evidence="7">
    <location>
        <begin position="484"/>
        <end position="503"/>
    </location>
</feature>
<evidence type="ECO:0000256" key="4">
    <source>
        <dbReference type="ARBA" id="ARBA00022692"/>
    </source>
</evidence>
<feature type="transmembrane region" description="Helical" evidence="7">
    <location>
        <begin position="232"/>
        <end position="252"/>
    </location>
</feature>
<dbReference type="PROSITE" id="PS50850">
    <property type="entry name" value="MFS"/>
    <property type="match status" value="1"/>
</dbReference>
<evidence type="ECO:0000256" key="6">
    <source>
        <dbReference type="ARBA" id="ARBA00023136"/>
    </source>
</evidence>
<evidence type="ECO:0000256" key="5">
    <source>
        <dbReference type="ARBA" id="ARBA00022989"/>
    </source>
</evidence>
<dbReference type="InterPro" id="IPR036259">
    <property type="entry name" value="MFS_trans_sf"/>
</dbReference>
<sequence length="509" mass="51704">MVTDRPLATGERAGYREWAGLAVLALPTLLLAVDNSVLFLALPHLSEDLAPTGGQQLWIMDSYGFMIAGFLVTMGTLGDRVGRRRLLMSGAAAFGVVSVLAAYAPSAEALIAARALLGVAGATLMPSTLALITEMFTDRRQRALAIGVFMSCFMGGAVFGPVVGGFVLQRFWWGAVFLMGVPVMLLLLATGPLLLPQSRGNGRGRLDLVSVALSLAAILPVIYGLKAIAANGASWTALLVAAAGGGFGALFVRRQRTLADPLLDLRLFANRSFSAALVILLFAMCLQGGVYLLVGQYLQMVEGLSPLAAGIWMAPPAVALGIGSVLSPLLARRFRPGVVIGGGLLLSVPGFLLLAVADHSGGPALLVAATTIGFLGTAPIGALGIDLVVGSAPPERAGAASSVAETSGEFGIAFGVAAFGSVGAAVYQRSVADSIPRGVPPEAADAARETLPGAVAAVEGLPGDTAGELLGAAQQAFTTGLTTVAGLCAVVVAVLAVLSLTVLRGLRTA</sequence>
<evidence type="ECO:0000313" key="10">
    <source>
        <dbReference type="Proteomes" id="UP001500729"/>
    </source>
</evidence>
<dbReference type="PANTHER" id="PTHR42718:SF47">
    <property type="entry name" value="METHYL VIOLOGEN RESISTANCE PROTEIN SMVA"/>
    <property type="match status" value="1"/>
</dbReference>
<keyword evidence="4 7" id="KW-0812">Transmembrane</keyword>
<dbReference type="Gene3D" id="1.20.1250.20">
    <property type="entry name" value="MFS general substrate transporter like domains"/>
    <property type="match status" value="1"/>
</dbReference>
<feature type="transmembrane region" description="Helical" evidence="7">
    <location>
        <begin position="206"/>
        <end position="226"/>
    </location>
</feature>
<feature type="transmembrane region" description="Helical" evidence="7">
    <location>
        <begin position="172"/>
        <end position="194"/>
    </location>
</feature>
<evidence type="ECO:0000256" key="7">
    <source>
        <dbReference type="SAM" id="Phobius"/>
    </source>
</evidence>
<dbReference type="InterPro" id="IPR011701">
    <property type="entry name" value="MFS"/>
</dbReference>
<accession>A0ABP3N3X1</accession>
<feature type="transmembrane region" description="Helical" evidence="7">
    <location>
        <begin position="86"/>
        <end position="105"/>
    </location>
</feature>
<feature type="transmembrane region" description="Helical" evidence="7">
    <location>
        <begin position="111"/>
        <end position="132"/>
    </location>
</feature>